<sequence>MMPSSRATIGGKCLLRSTMMMMRWPMRCRVKMRYDAMCVVVVWYGSIVQVWCCWLWEQWWCAVTVLCKGAM</sequence>
<dbReference type="Proteomes" id="UP000594638">
    <property type="component" value="Unassembled WGS sequence"/>
</dbReference>
<gene>
    <name evidence="1" type="ORF">OLEA9_A089289</name>
</gene>
<dbReference type="EMBL" id="CACTIH010002255">
    <property type="protein sequence ID" value="CAA2975353.1"/>
    <property type="molecule type" value="Genomic_DNA"/>
</dbReference>
<dbReference type="Gramene" id="OE9A089289T1">
    <property type="protein sequence ID" value="OE9A089289C1"/>
    <property type="gene ID" value="OE9A089289"/>
</dbReference>
<feature type="non-terminal residue" evidence="1">
    <location>
        <position position="71"/>
    </location>
</feature>
<reference evidence="1 2" key="1">
    <citation type="submission" date="2019-12" db="EMBL/GenBank/DDBJ databases">
        <authorList>
            <person name="Alioto T."/>
            <person name="Alioto T."/>
            <person name="Gomez Garrido J."/>
        </authorList>
    </citation>
    <scope>NUCLEOTIDE SEQUENCE [LARGE SCALE GENOMIC DNA]</scope>
</reference>
<name>A0A8S0R9T6_OLEEU</name>
<dbReference type="AlphaFoldDB" id="A0A8S0R9T6"/>
<comment type="caution">
    <text evidence="1">The sequence shown here is derived from an EMBL/GenBank/DDBJ whole genome shotgun (WGS) entry which is preliminary data.</text>
</comment>
<accession>A0A8S0R9T6</accession>
<evidence type="ECO:0000313" key="1">
    <source>
        <dbReference type="EMBL" id="CAA2975353.1"/>
    </source>
</evidence>
<protein>
    <submittedName>
        <fullName evidence="1">Uncharacterized protein</fullName>
    </submittedName>
</protein>
<proteinExistence type="predicted"/>
<keyword evidence="2" id="KW-1185">Reference proteome</keyword>
<evidence type="ECO:0000313" key="2">
    <source>
        <dbReference type="Proteomes" id="UP000594638"/>
    </source>
</evidence>
<organism evidence="1 2">
    <name type="scientific">Olea europaea subsp. europaea</name>
    <dbReference type="NCBI Taxonomy" id="158383"/>
    <lineage>
        <taxon>Eukaryota</taxon>
        <taxon>Viridiplantae</taxon>
        <taxon>Streptophyta</taxon>
        <taxon>Embryophyta</taxon>
        <taxon>Tracheophyta</taxon>
        <taxon>Spermatophyta</taxon>
        <taxon>Magnoliopsida</taxon>
        <taxon>eudicotyledons</taxon>
        <taxon>Gunneridae</taxon>
        <taxon>Pentapetalae</taxon>
        <taxon>asterids</taxon>
        <taxon>lamiids</taxon>
        <taxon>Lamiales</taxon>
        <taxon>Oleaceae</taxon>
        <taxon>Oleeae</taxon>
        <taxon>Olea</taxon>
    </lineage>
</organism>